<feature type="compositionally biased region" description="Polar residues" evidence="1">
    <location>
        <begin position="1"/>
        <end position="16"/>
    </location>
</feature>
<accession>A0A7K1Y1L6</accession>
<dbReference type="AlphaFoldDB" id="A0A7K1Y1L6"/>
<evidence type="ECO:0000313" key="2">
    <source>
        <dbReference type="EMBL" id="MXV17134.1"/>
    </source>
</evidence>
<dbReference type="RefSeq" id="WP_160908135.1">
    <property type="nucleotide sequence ID" value="NZ_WVHS01000004.1"/>
</dbReference>
<evidence type="ECO:0000313" key="3">
    <source>
        <dbReference type="Proteomes" id="UP000451233"/>
    </source>
</evidence>
<feature type="region of interest" description="Disordered" evidence="1">
    <location>
        <begin position="1"/>
        <end position="22"/>
    </location>
</feature>
<reference evidence="2 3" key="1">
    <citation type="submission" date="2019-11" db="EMBL/GenBank/DDBJ databases">
        <title>Pedobacter sp. HMF7056 Genome sequencing and assembly.</title>
        <authorList>
            <person name="Kang H."/>
            <person name="Kim H."/>
            <person name="Joh K."/>
        </authorList>
    </citation>
    <scope>NUCLEOTIDE SEQUENCE [LARGE SCALE GENOMIC DNA]</scope>
    <source>
        <strain evidence="2 3">HMF7056</strain>
    </source>
</reference>
<evidence type="ECO:0000256" key="1">
    <source>
        <dbReference type="SAM" id="MobiDB-lite"/>
    </source>
</evidence>
<dbReference type="Proteomes" id="UP000451233">
    <property type="component" value="Unassembled WGS sequence"/>
</dbReference>
<name>A0A7K1Y1L6_9SPHI</name>
<dbReference type="EMBL" id="WVHS01000004">
    <property type="protein sequence ID" value="MXV17134.1"/>
    <property type="molecule type" value="Genomic_DNA"/>
</dbReference>
<proteinExistence type="predicted"/>
<organism evidence="2 3">
    <name type="scientific">Hufsiella ginkgonis</name>
    <dbReference type="NCBI Taxonomy" id="2695274"/>
    <lineage>
        <taxon>Bacteria</taxon>
        <taxon>Pseudomonadati</taxon>
        <taxon>Bacteroidota</taxon>
        <taxon>Sphingobacteriia</taxon>
        <taxon>Sphingobacteriales</taxon>
        <taxon>Sphingobacteriaceae</taxon>
        <taxon>Hufsiella</taxon>
    </lineage>
</organism>
<sequence length="131" mass="15023">MDLQDLLNQDNESTVPGQKESPLKSLEADLRFYSDSIREVAVEIMLEGISACPIFVAHQHEVKLGEPILDKNELNTSWSVNASTLEEFVEKGIIHQNKKDRFEKSYKNAHEFMCLFVIVPEGANFVFYPYK</sequence>
<gene>
    <name evidence="2" type="ORF">GS398_17670</name>
</gene>
<protein>
    <submittedName>
        <fullName evidence="2">Uncharacterized protein</fullName>
    </submittedName>
</protein>
<keyword evidence="3" id="KW-1185">Reference proteome</keyword>
<comment type="caution">
    <text evidence="2">The sequence shown here is derived from an EMBL/GenBank/DDBJ whole genome shotgun (WGS) entry which is preliminary data.</text>
</comment>